<dbReference type="InterPro" id="IPR004516">
    <property type="entry name" value="HisRS/HisZ"/>
</dbReference>
<dbReference type="Gene3D" id="3.30.930.10">
    <property type="entry name" value="Bira Bifunctional Protein, Domain 2"/>
    <property type="match status" value="1"/>
</dbReference>
<evidence type="ECO:0000259" key="1">
    <source>
        <dbReference type="Pfam" id="PF13393"/>
    </source>
</evidence>
<feature type="domain" description="Class II Histidinyl-tRNA synthetase (HisRS)-like catalytic core" evidence="1">
    <location>
        <begin position="37"/>
        <end position="254"/>
    </location>
</feature>
<evidence type="ECO:0000313" key="2">
    <source>
        <dbReference type="EMBL" id="ABQ47712.1"/>
    </source>
</evidence>
<sequence length="272" mass="30772">MDFEKVVSFYSKATKKGFSPFFVPALERTEGPTGNFFLDRKGNLFSIREDFTKTVLNHRKRYSPGSQVKVWYADFVYRYSGNDLVAEYQLGLEKVPRNSMDDSLEVLEIIVESASEFFEGPVIVEIGHTGVYEDLLKEIPKNLHEKVLNLIDTKNLAEIEFLSHMKKIDLSKVGKIIEDSIYRRSPEHLKAMDLPPSVKEDLLRVSSFLQEKFPIVSVEIDLTLARTIEEYSGLIFTIYDTSSSRLVAAGGEYTVNGEKGVGGSIFLEGKTC</sequence>
<dbReference type="PANTHER" id="PTHR43707">
    <property type="entry name" value="HISTIDYL-TRNA SYNTHETASE"/>
    <property type="match status" value="1"/>
</dbReference>
<proteinExistence type="predicted"/>
<dbReference type="STRING" id="390874.Tpet_1707"/>
<gene>
    <name evidence="2" type="ordered locus">Tpet_1707</name>
</gene>
<dbReference type="InterPro" id="IPR045864">
    <property type="entry name" value="aa-tRNA-synth_II/BPL/LPL"/>
</dbReference>
<dbReference type="GO" id="GO:0005737">
    <property type="term" value="C:cytoplasm"/>
    <property type="evidence" value="ECO:0007669"/>
    <property type="project" value="InterPro"/>
</dbReference>
<dbReference type="InterPro" id="IPR041715">
    <property type="entry name" value="HisRS-like_core"/>
</dbReference>
<dbReference type="FunFam" id="3.30.930.10:FF:000240">
    <property type="entry name" value="ATP phosphoribosyltransferase, predicted regulatory subunit"/>
    <property type="match status" value="1"/>
</dbReference>
<accession>A5IND9</accession>
<dbReference type="KEGG" id="tpt:Tpet_1707"/>
<dbReference type="Proteomes" id="UP000006558">
    <property type="component" value="Chromosome"/>
</dbReference>
<dbReference type="SUPFAM" id="SSF55681">
    <property type="entry name" value="Class II aaRS and biotin synthetases"/>
    <property type="match status" value="1"/>
</dbReference>
<dbReference type="Pfam" id="PF13393">
    <property type="entry name" value="tRNA-synt_His"/>
    <property type="match status" value="1"/>
</dbReference>
<evidence type="ECO:0000313" key="3">
    <source>
        <dbReference type="Proteomes" id="UP000006558"/>
    </source>
</evidence>
<reference evidence="2 3" key="2">
    <citation type="journal article" date="2009" name="Proc. Natl. Acad. Sci. U.S.A.">
        <title>On the chimeric nature, thermophilic origin, and phylogenetic placement of the Thermotogales.</title>
        <authorList>
            <person name="Zhaxybayeva O."/>
            <person name="Swithers K.S."/>
            <person name="Lapierre P."/>
            <person name="Fournier G.P."/>
            <person name="Bickhart D.M."/>
            <person name="DeBoy R.T."/>
            <person name="Nelson K.E."/>
            <person name="Nesbo C.L."/>
            <person name="Doolittle W.F."/>
            <person name="Gogarten J.P."/>
            <person name="Noll K.M."/>
        </authorList>
    </citation>
    <scope>NUCLEOTIDE SEQUENCE [LARGE SCALE GENOMIC DNA]</scope>
    <source>
        <strain evidence="3">ATCC BAA-488 / DSM 13995 / JCM 10881 / RKU-1</strain>
    </source>
</reference>
<dbReference type="EMBL" id="CP000702">
    <property type="protein sequence ID" value="ABQ47712.1"/>
    <property type="molecule type" value="Genomic_DNA"/>
</dbReference>
<dbReference type="GO" id="GO:0004821">
    <property type="term" value="F:histidine-tRNA ligase activity"/>
    <property type="evidence" value="ECO:0007669"/>
    <property type="project" value="TreeGrafter"/>
</dbReference>
<dbReference type="AlphaFoldDB" id="A5IND9"/>
<dbReference type="PANTHER" id="PTHR43707:SF1">
    <property type="entry name" value="HISTIDINE--TRNA LIGASE, MITOCHONDRIAL-RELATED"/>
    <property type="match status" value="1"/>
</dbReference>
<dbReference type="HOGENOM" id="CLU_946406_0_0_0"/>
<name>A5IND9_THEP1</name>
<reference evidence="3" key="1">
    <citation type="submission" date="2007-05" db="EMBL/GenBank/DDBJ databases">
        <title>Complete sequence of Thermotoga petrophila RKU-1.</title>
        <authorList>
            <consortium name="US DOE Joint Genome Institute"/>
            <person name="Copeland A."/>
            <person name="Lucas S."/>
            <person name="Lapidus A."/>
            <person name="Barry K."/>
            <person name="Glavina del Rio T."/>
            <person name="Dalin E."/>
            <person name="Tice H."/>
            <person name="Pitluck S."/>
            <person name="Sims D."/>
            <person name="Brettin T."/>
            <person name="Bruce D."/>
            <person name="Detter J.C."/>
            <person name="Han C."/>
            <person name="Tapia R."/>
            <person name="Schmutz J."/>
            <person name="Larimer F."/>
            <person name="Land M."/>
            <person name="Hauser L."/>
            <person name="Kyrpides N."/>
            <person name="Mikhailova N."/>
            <person name="Nelson K."/>
            <person name="Gogarten J.P."/>
            <person name="Noll K."/>
            <person name="Richardson P."/>
        </authorList>
    </citation>
    <scope>NUCLEOTIDE SEQUENCE [LARGE SCALE GENOMIC DNA]</scope>
    <source>
        <strain evidence="3">ATCC BAA-488 / DSM 13995 / JCM 10881 / RKU-1</strain>
    </source>
</reference>
<keyword evidence="2" id="KW-0030">Aminoacyl-tRNA synthetase</keyword>
<protein>
    <submittedName>
        <fullName evidence="2">Histidyl-tRNA synthetase-like protein</fullName>
    </submittedName>
</protein>
<organism evidence="2 3">
    <name type="scientific">Thermotoga petrophila (strain ATCC BAA-488 / DSM 13995 / JCM 10881 / RKU-1)</name>
    <dbReference type="NCBI Taxonomy" id="390874"/>
    <lineage>
        <taxon>Bacteria</taxon>
        <taxon>Thermotogati</taxon>
        <taxon>Thermotogota</taxon>
        <taxon>Thermotogae</taxon>
        <taxon>Thermotogales</taxon>
        <taxon>Thermotogaceae</taxon>
        <taxon>Thermotoga</taxon>
    </lineage>
</organism>
<keyword evidence="2" id="KW-0436">Ligase</keyword>
<dbReference type="eggNOG" id="COG3705">
    <property type="taxonomic scope" value="Bacteria"/>
</dbReference>
<dbReference type="GO" id="GO:0006427">
    <property type="term" value="P:histidyl-tRNA aminoacylation"/>
    <property type="evidence" value="ECO:0007669"/>
    <property type="project" value="TreeGrafter"/>
</dbReference>